<dbReference type="EMBL" id="CAJVRM010000100">
    <property type="protein sequence ID" value="CAG8974328.1"/>
    <property type="molecule type" value="Genomic_DNA"/>
</dbReference>
<feature type="region of interest" description="Disordered" evidence="1">
    <location>
        <begin position="1"/>
        <end position="71"/>
    </location>
</feature>
<comment type="caution">
    <text evidence="2">The sequence shown here is derived from an EMBL/GenBank/DDBJ whole genome shotgun (WGS) entry which is preliminary data.</text>
</comment>
<reference evidence="2" key="1">
    <citation type="submission" date="2021-07" db="EMBL/GenBank/DDBJ databases">
        <authorList>
            <person name="Durling M."/>
        </authorList>
    </citation>
    <scope>NUCLEOTIDE SEQUENCE</scope>
</reference>
<protein>
    <submittedName>
        <fullName evidence="2">Uncharacterized protein</fullName>
    </submittedName>
</protein>
<dbReference type="OrthoDB" id="2283631at2759"/>
<gene>
    <name evidence="2" type="ORF">HYALB_00006177</name>
</gene>
<proteinExistence type="predicted"/>
<evidence type="ECO:0000256" key="1">
    <source>
        <dbReference type="SAM" id="MobiDB-lite"/>
    </source>
</evidence>
<evidence type="ECO:0000313" key="3">
    <source>
        <dbReference type="Proteomes" id="UP000701801"/>
    </source>
</evidence>
<keyword evidence="3" id="KW-1185">Reference proteome</keyword>
<accession>A0A9N9LIF3</accession>
<name>A0A9N9LIF3_9HELO</name>
<dbReference type="AlphaFoldDB" id="A0A9N9LIF3"/>
<feature type="compositionally biased region" description="Polar residues" evidence="1">
    <location>
        <begin position="1"/>
        <end position="35"/>
    </location>
</feature>
<organism evidence="2 3">
    <name type="scientific">Hymenoscyphus albidus</name>
    <dbReference type="NCBI Taxonomy" id="595503"/>
    <lineage>
        <taxon>Eukaryota</taxon>
        <taxon>Fungi</taxon>
        <taxon>Dikarya</taxon>
        <taxon>Ascomycota</taxon>
        <taxon>Pezizomycotina</taxon>
        <taxon>Leotiomycetes</taxon>
        <taxon>Helotiales</taxon>
        <taxon>Helotiaceae</taxon>
        <taxon>Hymenoscyphus</taxon>
    </lineage>
</organism>
<evidence type="ECO:0000313" key="2">
    <source>
        <dbReference type="EMBL" id="CAG8974328.1"/>
    </source>
</evidence>
<dbReference type="Proteomes" id="UP000701801">
    <property type="component" value="Unassembled WGS sequence"/>
</dbReference>
<sequence>MFVLTFQSPKSIGSPQGDTLRSLNMNKSSPPSDLTSLYHVGSSRSAVRVPRETDRTPVGCQRLTSRSGPSRGAGVAFKFGSKFHEARAVSTESTRIIPCMILQPAPRLNLESCMLMVFPEGLRAVPITFLTPSSEKQIPDVVDTPVHQR</sequence>